<accession>A0A1J1HXV8</accession>
<sequence length="108" mass="12504">MEALLSVTSIDVSAFVSFMSPFINSNFFFYPQNKILKCLLSKNFWNIIELKLHSQVNKVFHESYLRQEVKQALESNQRNNEEKSMGFPMKMLSDSPLALSSPQVILLR</sequence>
<evidence type="ECO:0000256" key="1">
    <source>
        <dbReference type="SAM" id="MobiDB-lite"/>
    </source>
</evidence>
<gene>
    <name evidence="2" type="ORF">CLUMA_CG005031</name>
</gene>
<dbReference type="EMBL" id="CVRI01000020">
    <property type="protein sequence ID" value="CRK91358.1"/>
    <property type="molecule type" value="Genomic_DNA"/>
</dbReference>
<feature type="compositionally biased region" description="Polar residues" evidence="1">
    <location>
        <begin position="98"/>
        <end position="108"/>
    </location>
</feature>
<dbReference type="Proteomes" id="UP000183832">
    <property type="component" value="Unassembled WGS sequence"/>
</dbReference>
<proteinExistence type="predicted"/>
<dbReference type="AlphaFoldDB" id="A0A1J1HXV8"/>
<organism evidence="2 3">
    <name type="scientific">Clunio marinus</name>
    <dbReference type="NCBI Taxonomy" id="568069"/>
    <lineage>
        <taxon>Eukaryota</taxon>
        <taxon>Metazoa</taxon>
        <taxon>Ecdysozoa</taxon>
        <taxon>Arthropoda</taxon>
        <taxon>Hexapoda</taxon>
        <taxon>Insecta</taxon>
        <taxon>Pterygota</taxon>
        <taxon>Neoptera</taxon>
        <taxon>Endopterygota</taxon>
        <taxon>Diptera</taxon>
        <taxon>Nematocera</taxon>
        <taxon>Chironomoidea</taxon>
        <taxon>Chironomidae</taxon>
        <taxon>Clunio</taxon>
    </lineage>
</organism>
<reference evidence="2 3" key="1">
    <citation type="submission" date="2015-04" db="EMBL/GenBank/DDBJ databases">
        <authorList>
            <person name="Syromyatnikov M.Y."/>
            <person name="Popov V.N."/>
        </authorList>
    </citation>
    <scope>NUCLEOTIDE SEQUENCE [LARGE SCALE GENOMIC DNA]</scope>
</reference>
<feature type="region of interest" description="Disordered" evidence="1">
    <location>
        <begin position="74"/>
        <end position="108"/>
    </location>
</feature>
<keyword evidence="3" id="KW-1185">Reference proteome</keyword>
<protein>
    <submittedName>
        <fullName evidence="2">CLUMA_CG005031, isoform A</fullName>
    </submittedName>
</protein>
<evidence type="ECO:0000313" key="3">
    <source>
        <dbReference type="Proteomes" id="UP000183832"/>
    </source>
</evidence>
<name>A0A1J1HXV8_9DIPT</name>
<evidence type="ECO:0000313" key="2">
    <source>
        <dbReference type="EMBL" id="CRK91358.1"/>
    </source>
</evidence>